<proteinExistence type="predicted"/>
<evidence type="ECO:0000313" key="2">
    <source>
        <dbReference type="EMBL" id="KZC08511.1"/>
    </source>
</evidence>
<keyword evidence="3" id="KW-1185">Reference proteome</keyword>
<evidence type="ECO:0000313" key="3">
    <source>
        <dbReference type="Proteomes" id="UP000076502"/>
    </source>
</evidence>
<feature type="region of interest" description="Disordered" evidence="1">
    <location>
        <begin position="23"/>
        <end position="77"/>
    </location>
</feature>
<gene>
    <name evidence="2" type="ORF">WN55_10829</name>
</gene>
<organism evidence="2 3">
    <name type="scientific">Dufourea novaeangliae</name>
    <name type="common">Sweat bee</name>
    <dbReference type="NCBI Taxonomy" id="178035"/>
    <lineage>
        <taxon>Eukaryota</taxon>
        <taxon>Metazoa</taxon>
        <taxon>Ecdysozoa</taxon>
        <taxon>Arthropoda</taxon>
        <taxon>Hexapoda</taxon>
        <taxon>Insecta</taxon>
        <taxon>Pterygota</taxon>
        <taxon>Neoptera</taxon>
        <taxon>Endopterygota</taxon>
        <taxon>Hymenoptera</taxon>
        <taxon>Apocrita</taxon>
        <taxon>Aculeata</taxon>
        <taxon>Apoidea</taxon>
        <taxon>Anthophila</taxon>
        <taxon>Halictidae</taxon>
        <taxon>Rophitinae</taxon>
        <taxon>Dufourea</taxon>
    </lineage>
</organism>
<protein>
    <submittedName>
        <fullName evidence="2">Uncharacterized protein</fullName>
    </submittedName>
</protein>
<reference evidence="2 3" key="1">
    <citation type="submission" date="2015-07" db="EMBL/GenBank/DDBJ databases">
        <title>The genome of Dufourea novaeangliae.</title>
        <authorList>
            <person name="Pan H."/>
            <person name="Kapheim K."/>
        </authorList>
    </citation>
    <scope>NUCLEOTIDE SEQUENCE [LARGE SCALE GENOMIC DNA]</scope>
    <source>
        <strain evidence="2">0120121106</strain>
        <tissue evidence="2">Whole body</tissue>
    </source>
</reference>
<evidence type="ECO:0000256" key="1">
    <source>
        <dbReference type="SAM" id="MobiDB-lite"/>
    </source>
</evidence>
<name>A0A154P9K0_DUFNO</name>
<dbReference type="AlphaFoldDB" id="A0A154P9K0"/>
<sequence length="77" mass="8743">MRDRITIPDPPEIFPPIWSSLADYSESKRRSGSTRRKKVDAQRRGTGKKRKARQDEPCEKEQKTNTTKKVGSGGRGV</sequence>
<dbReference type="Proteomes" id="UP000076502">
    <property type="component" value="Unassembled WGS sequence"/>
</dbReference>
<dbReference type="EMBL" id="KQ434849">
    <property type="protein sequence ID" value="KZC08511.1"/>
    <property type="molecule type" value="Genomic_DNA"/>
</dbReference>
<accession>A0A154P9K0</accession>
<feature type="compositionally biased region" description="Basic and acidic residues" evidence="1">
    <location>
        <begin position="53"/>
        <end position="63"/>
    </location>
</feature>